<organism evidence="2 3">
    <name type="scientific">Saccharothrix tamanrassetensis</name>
    <dbReference type="NCBI Taxonomy" id="1051531"/>
    <lineage>
        <taxon>Bacteria</taxon>
        <taxon>Bacillati</taxon>
        <taxon>Actinomycetota</taxon>
        <taxon>Actinomycetes</taxon>
        <taxon>Pseudonocardiales</taxon>
        <taxon>Pseudonocardiaceae</taxon>
        <taxon>Saccharothrix</taxon>
    </lineage>
</organism>
<dbReference type="Gene3D" id="1.10.3300.10">
    <property type="entry name" value="Jann2411-like domain"/>
    <property type="match status" value="1"/>
</dbReference>
<evidence type="ECO:0000313" key="2">
    <source>
        <dbReference type="EMBL" id="MBB5954668.1"/>
    </source>
</evidence>
<dbReference type="Pfam" id="PF07336">
    <property type="entry name" value="ABATE"/>
    <property type="match status" value="1"/>
</dbReference>
<evidence type="ECO:0000313" key="3">
    <source>
        <dbReference type="Proteomes" id="UP000547510"/>
    </source>
</evidence>
<dbReference type="InterPro" id="IPR023286">
    <property type="entry name" value="ABATE_dom_sf"/>
</dbReference>
<feature type="domain" description="Zinc finger CGNR" evidence="1">
    <location>
        <begin position="130"/>
        <end position="173"/>
    </location>
</feature>
<dbReference type="InterPro" id="IPR021005">
    <property type="entry name" value="Znf_CGNR"/>
</dbReference>
<evidence type="ECO:0000259" key="1">
    <source>
        <dbReference type="Pfam" id="PF11706"/>
    </source>
</evidence>
<dbReference type="PANTHER" id="PTHR35525">
    <property type="entry name" value="BLL6575 PROTEIN"/>
    <property type="match status" value="1"/>
</dbReference>
<dbReference type="EMBL" id="JACHJN010000002">
    <property type="protein sequence ID" value="MBB5954668.1"/>
    <property type="molecule type" value="Genomic_DNA"/>
</dbReference>
<protein>
    <recommendedName>
        <fullName evidence="1">Zinc finger CGNR domain-containing protein</fullName>
    </recommendedName>
</protein>
<gene>
    <name evidence="2" type="ORF">FHS29_001238</name>
</gene>
<sequence>MTGLAAGWDHAAFAQGRAGDAEHDVELLLAFLNTRDLELGTDVLDNAAAWRAWVTERGLGDAGDLAEVRAVRTSLRASLGERHDGHDPTPAAGLIRVDLSHGVPTMASDDALGAVLGAAARLAVLGSWERFKICQADGCLWAFFDRSRNRSRMWCSMQVCGNREKARNFRERRALSVS</sequence>
<proteinExistence type="predicted"/>
<dbReference type="RefSeq" id="WP_312864778.1">
    <property type="nucleotide sequence ID" value="NZ_JACHJN010000002.1"/>
</dbReference>
<dbReference type="AlphaFoldDB" id="A0A841CER6"/>
<comment type="caution">
    <text evidence="2">The sequence shown here is derived from an EMBL/GenBank/DDBJ whole genome shotgun (WGS) entry which is preliminary data.</text>
</comment>
<reference evidence="2 3" key="1">
    <citation type="submission" date="2020-08" db="EMBL/GenBank/DDBJ databases">
        <title>Genomic Encyclopedia of Type Strains, Phase III (KMG-III): the genomes of soil and plant-associated and newly described type strains.</title>
        <authorList>
            <person name="Whitman W."/>
        </authorList>
    </citation>
    <scope>NUCLEOTIDE SEQUENCE [LARGE SCALE GENOMIC DNA]</scope>
    <source>
        <strain evidence="2 3">CECT 8640</strain>
    </source>
</reference>
<name>A0A841CER6_9PSEU</name>
<dbReference type="SUPFAM" id="SSF160904">
    <property type="entry name" value="Jann2411-like"/>
    <property type="match status" value="1"/>
</dbReference>
<accession>A0A841CER6</accession>
<dbReference type="Pfam" id="PF11706">
    <property type="entry name" value="zf-CGNR"/>
    <property type="match status" value="1"/>
</dbReference>
<dbReference type="PANTHER" id="PTHR35525:SF3">
    <property type="entry name" value="BLL6575 PROTEIN"/>
    <property type="match status" value="1"/>
</dbReference>
<keyword evidence="3" id="KW-1185">Reference proteome</keyword>
<dbReference type="Proteomes" id="UP000547510">
    <property type="component" value="Unassembled WGS sequence"/>
</dbReference>
<dbReference type="InterPro" id="IPR010852">
    <property type="entry name" value="ABATE"/>
</dbReference>